<dbReference type="SUPFAM" id="SSF56954">
    <property type="entry name" value="Outer membrane efflux proteins (OEP)"/>
    <property type="match status" value="1"/>
</dbReference>
<sequence>MYALSYSFHPLRWENTLNSRTSAVYEPIKLIGYRRMARSGISPVFERIVVSAFMKKKYTKILFASVLAFGAITLAHGQQSRDVLTVDQAVDEAIKHNLDFLAQKYDLSVAEAQIVTAKLRPNPLLTLDADHLDLLGTGFTTAGTNPNNGGPVEYSVRGDYLYERGGKRQARTALAVGNRDVTRLSLADSVRGLILTVQGAFVDVLNAKQSLQLAQENLKTFQDIVTINQTRFKDGDIAQVELMRSEVAELQYANAVRQAQLQEVSALSRLQLLLGRTPLQPIDVQGDLREDFPDGTREALFNLALQDRPDLQALVRDEGRADADLRLQKANGKVDWQIGAEYRRQTVTAQANTLGFFVQSPVALFNRNQGEIARAQQALLQAQARSRAMKATVQNDVDQAFLQYQASRDTLQNVERSMLGKAKDVRSISDYAYKRGEISLVEFIDAVRAYNDTMQTYNDARAGYARSLYGLDAATGSTTAAGKVPLP</sequence>
<accession>A0A5B9E702</accession>
<proteinExistence type="inferred from homology"/>
<dbReference type="PANTHER" id="PTHR30203:SF24">
    <property type="entry name" value="BLR4935 PROTEIN"/>
    <property type="match status" value="1"/>
</dbReference>
<protein>
    <submittedName>
        <fullName evidence="2">TolC family protein</fullName>
    </submittedName>
</protein>
<name>A0A5B9E702_9BACT</name>
<evidence type="ECO:0000313" key="2">
    <source>
        <dbReference type="EMBL" id="QEE27519.1"/>
    </source>
</evidence>
<dbReference type="OrthoDB" id="9791261at2"/>
<dbReference type="PANTHER" id="PTHR30203">
    <property type="entry name" value="OUTER MEMBRANE CATION EFFLUX PROTEIN"/>
    <property type="match status" value="1"/>
</dbReference>
<evidence type="ECO:0000256" key="1">
    <source>
        <dbReference type="ARBA" id="ARBA00007613"/>
    </source>
</evidence>
<comment type="similarity">
    <text evidence="1">Belongs to the outer membrane factor (OMF) (TC 1.B.17) family.</text>
</comment>
<dbReference type="AlphaFoldDB" id="A0A5B9E702"/>
<evidence type="ECO:0000313" key="3">
    <source>
        <dbReference type="Proteomes" id="UP000321820"/>
    </source>
</evidence>
<gene>
    <name evidence="2" type="ORF">FTW19_05550</name>
</gene>
<dbReference type="Pfam" id="PF02321">
    <property type="entry name" value="OEP"/>
    <property type="match status" value="2"/>
</dbReference>
<organism evidence="2 3">
    <name type="scientific">Terriglobus albidus</name>
    <dbReference type="NCBI Taxonomy" id="1592106"/>
    <lineage>
        <taxon>Bacteria</taxon>
        <taxon>Pseudomonadati</taxon>
        <taxon>Acidobacteriota</taxon>
        <taxon>Terriglobia</taxon>
        <taxon>Terriglobales</taxon>
        <taxon>Acidobacteriaceae</taxon>
        <taxon>Terriglobus</taxon>
    </lineage>
</organism>
<dbReference type="GO" id="GO:0015562">
    <property type="term" value="F:efflux transmembrane transporter activity"/>
    <property type="evidence" value="ECO:0007669"/>
    <property type="project" value="InterPro"/>
</dbReference>
<keyword evidence="3" id="KW-1185">Reference proteome</keyword>
<dbReference type="InterPro" id="IPR010131">
    <property type="entry name" value="MdtP/NodT-like"/>
</dbReference>
<reference evidence="2 3" key="1">
    <citation type="submission" date="2019-08" db="EMBL/GenBank/DDBJ databases">
        <title>Complete genome sequence of Terriglobus albidus strain ORNL.</title>
        <authorList>
            <person name="Podar M."/>
        </authorList>
    </citation>
    <scope>NUCLEOTIDE SEQUENCE [LARGE SCALE GENOMIC DNA]</scope>
    <source>
        <strain evidence="2 3">ORNL</strain>
    </source>
</reference>
<dbReference type="EMBL" id="CP042806">
    <property type="protein sequence ID" value="QEE27519.1"/>
    <property type="molecule type" value="Genomic_DNA"/>
</dbReference>
<dbReference type="Proteomes" id="UP000321820">
    <property type="component" value="Chromosome"/>
</dbReference>
<dbReference type="KEGG" id="talb:FTW19_05550"/>
<dbReference type="InterPro" id="IPR003423">
    <property type="entry name" value="OMP_efflux"/>
</dbReference>
<dbReference type="Gene3D" id="1.20.1600.10">
    <property type="entry name" value="Outer membrane efflux proteins (OEP)"/>
    <property type="match status" value="1"/>
</dbReference>